<name>A0A9X0U6I2_9BACT</name>
<evidence type="ECO:0000313" key="3">
    <source>
        <dbReference type="EMBL" id="MBB5331659.1"/>
    </source>
</evidence>
<dbReference type="GO" id="GO:0009103">
    <property type="term" value="P:lipopolysaccharide biosynthetic process"/>
    <property type="evidence" value="ECO:0007669"/>
    <property type="project" value="TreeGrafter"/>
</dbReference>
<dbReference type="EMBL" id="JACHEB010000017">
    <property type="protein sequence ID" value="MBB5331659.1"/>
    <property type="molecule type" value="Genomic_DNA"/>
</dbReference>
<evidence type="ECO:0000256" key="1">
    <source>
        <dbReference type="SAM" id="Phobius"/>
    </source>
</evidence>
<feature type="domain" description="Acyltransferase 3" evidence="2">
    <location>
        <begin position="10"/>
        <end position="323"/>
    </location>
</feature>
<dbReference type="RefSeq" id="WP_183981481.1">
    <property type="nucleotide sequence ID" value="NZ_JACHEB010000017.1"/>
</dbReference>
<keyword evidence="1" id="KW-0472">Membrane</keyword>
<dbReference type="GO" id="GO:0016747">
    <property type="term" value="F:acyltransferase activity, transferring groups other than amino-acyl groups"/>
    <property type="evidence" value="ECO:0007669"/>
    <property type="project" value="InterPro"/>
</dbReference>
<keyword evidence="4" id="KW-1185">Reference proteome</keyword>
<dbReference type="AlphaFoldDB" id="A0A9X0U6I2"/>
<comment type="caution">
    <text evidence="3">The sequence shown here is derived from an EMBL/GenBank/DDBJ whole genome shotgun (WGS) entry which is preliminary data.</text>
</comment>
<feature type="transmembrane region" description="Helical" evidence="1">
    <location>
        <begin position="206"/>
        <end position="225"/>
    </location>
</feature>
<dbReference type="GO" id="GO:0016020">
    <property type="term" value="C:membrane"/>
    <property type="evidence" value="ECO:0007669"/>
    <property type="project" value="TreeGrafter"/>
</dbReference>
<feature type="transmembrane region" description="Helical" evidence="1">
    <location>
        <begin position="71"/>
        <end position="87"/>
    </location>
</feature>
<feature type="transmembrane region" description="Helical" evidence="1">
    <location>
        <begin position="145"/>
        <end position="166"/>
    </location>
</feature>
<gene>
    <name evidence="3" type="ORF">HDF14_005308</name>
</gene>
<feature type="transmembrane region" description="Helical" evidence="1">
    <location>
        <begin position="93"/>
        <end position="110"/>
    </location>
</feature>
<sequence>MPGRSTDRQISLDGLRGIAIAMVFFYHHNWLQIGWTGVDLFFVISGYLITTILRRTRDDAHFWKEFWVKRATRILPPLLLLLLAVAVTDRERIVWLPALLLSLGDLAAYMRPHFESTRPLWSLAVEEHFYLLWPFAVRNLQRRTLLAILVTIVVGEPLLRGFAVSYVPDWQLVYFLTPFRLDGISLGSLLALLAEVPMVMDLLGRWSLVFFALSLGSFGALRLLLGEAFTRGNAPFYNASVYTIVALAAFFLVVYLIQFPRSILARALSLRPLVFLGAISYGLYLYQDFVLVAVIRFGHISWRLLPLWTGPITLLAAWASFTFYEKPLILWGKRKAQSFRPLHAAAVSPPTCHEPVRSD</sequence>
<organism evidence="3 4">
    <name type="scientific">Tunturiibacter gelidiferens</name>
    <dbReference type="NCBI Taxonomy" id="3069689"/>
    <lineage>
        <taxon>Bacteria</taxon>
        <taxon>Pseudomonadati</taxon>
        <taxon>Acidobacteriota</taxon>
        <taxon>Terriglobia</taxon>
        <taxon>Terriglobales</taxon>
        <taxon>Acidobacteriaceae</taxon>
        <taxon>Tunturiibacter</taxon>
    </lineage>
</organism>
<feature type="transmembrane region" description="Helical" evidence="1">
    <location>
        <begin position="307"/>
        <end position="324"/>
    </location>
</feature>
<dbReference type="Pfam" id="PF01757">
    <property type="entry name" value="Acyl_transf_3"/>
    <property type="match status" value="1"/>
</dbReference>
<dbReference type="InterPro" id="IPR002656">
    <property type="entry name" value="Acyl_transf_3_dom"/>
</dbReference>
<evidence type="ECO:0000313" key="4">
    <source>
        <dbReference type="Proteomes" id="UP000535182"/>
    </source>
</evidence>
<dbReference type="InterPro" id="IPR050879">
    <property type="entry name" value="Acyltransferase_3"/>
</dbReference>
<dbReference type="PANTHER" id="PTHR23028:SF53">
    <property type="entry name" value="ACYL_TRANSF_3 DOMAIN-CONTAINING PROTEIN"/>
    <property type="match status" value="1"/>
</dbReference>
<keyword evidence="1" id="KW-1133">Transmembrane helix</keyword>
<protein>
    <submittedName>
        <fullName evidence="3">Peptidoglycan/LPS O-acetylase OafA/YrhL</fullName>
    </submittedName>
</protein>
<dbReference type="PANTHER" id="PTHR23028">
    <property type="entry name" value="ACETYLTRANSFERASE"/>
    <property type="match status" value="1"/>
</dbReference>
<dbReference type="Proteomes" id="UP000535182">
    <property type="component" value="Unassembled WGS sequence"/>
</dbReference>
<feature type="transmembrane region" description="Helical" evidence="1">
    <location>
        <begin position="237"/>
        <end position="257"/>
    </location>
</feature>
<feature type="transmembrane region" description="Helical" evidence="1">
    <location>
        <begin position="269"/>
        <end position="287"/>
    </location>
</feature>
<feature type="transmembrane region" description="Helical" evidence="1">
    <location>
        <begin position="33"/>
        <end position="50"/>
    </location>
</feature>
<proteinExistence type="predicted"/>
<keyword evidence="1" id="KW-0812">Transmembrane</keyword>
<evidence type="ECO:0000259" key="2">
    <source>
        <dbReference type="Pfam" id="PF01757"/>
    </source>
</evidence>
<reference evidence="3 4" key="1">
    <citation type="submission" date="2020-08" db="EMBL/GenBank/DDBJ databases">
        <title>Genomic Encyclopedia of Type Strains, Phase IV (KMG-V): Genome sequencing to study the core and pangenomes of soil and plant-associated prokaryotes.</title>
        <authorList>
            <person name="Whitman W."/>
        </authorList>
    </citation>
    <scope>NUCLEOTIDE SEQUENCE [LARGE SCALE GENOMIC DNA]</scope>
    <source>
        <strain evidence="3 4">X5P2</strain>
    </source>
</reference>
<accession>A0A9X0U6I2</accession>